<dbReference type="InterPro" id="IPR025291">
    <property type="entry name" value="DUF4153"/>
</dbReference>
<reference evidence="2 3" key="1">
    <citation type="submission" date="2016-10" db="EMBL/GenBank/DDBJ databases">
        <authorList>
            <person name="de Groot N.N."/>
        </authorList>
    </citation>
    <scope>NUCLEOTIDE SEQUENCE [LARGE SCALE GENOMIC DNA]</scope>
    <source>
        <strain evidence="2 3">DSM 19033</strain>
    </source>
</reference>
<keyword evidence="3" id="KW-1185">Reference proteome</keyword>
<feature type="transmembrane region" description="Helical" evidence="1">
    <location>
        <begin position="112"/>
        <end position="138"/>
    </location>
</feature>
<feature type="transmembrane region" description="Helical" evidence="1">
    <location>
        <begin position="83"/>
        <end position="100"/>
    </location>
</feature>
<keyword evidence="1" id="KW-0812">Transmembrane</keyword>
<feature type="transmembrane region" description="Helical" evidence="1">
    <location>
        <begin position="255"/>
        <end position="277"/>
    </location>
</feature>
<feature type="transmembrane region" description="Helical" evidence="1">
    <location>
        <begin position="20"/>
        <end position="38"/>
    </location>
</feature>
<protein>
    <recommendedName>
        <fullName evidence="4">DUF4153 domain-containing protein</fullName>
    </recommendedName>
</protein>
<feature type="transmembrane region" description="Helical" evidence="1">
    <location>
        <begin position="222"/>
        <end position="243"/>
    </location>
</feature>
<organism evidence="2 3">
    <name type="scientific">Pedobacter hartonius</name>
    <dbReference type="NCBI Taxonomy" id="425514"/>
    <lineage>
        <taxon>Bacteria</taxon>
        <taxon>Pseudomonadati</taxon>
        <taxon>Bacteroidota</taxon>
        <taxon>Sphingobacteriia</taxon>
        <taxon>Sphingobacteriales</taxon>
        <taxon>Sphingobacteriaceae</taxon>
        <taxon>Pedobacter</taxon>
    </lineage>
</organism>
<accession>A0A1H4CRQ8</accession>
<gene>
    <name evidence="2" type="ORF">SAMN05443550_104149</name>
</gene>
<feature type="transmembrane region" description="Helical" evidence="1">
    <location>
        <begin position="144"/>
        <end position="169"/>
    </location>
</feature>
<evidence type="ECO:0000313" key="3">
    <source>
        <dbReference type="Proteomes" id="UP000198850"/>
    </source>
</evidence>
<sequence>MALPSIKTLIQGIQHVISRFPMEILFACIGTTAAIIGIKTDFLNDKVSNWSWRVIMTANIGLLVSLSVSLYTESKMIKGKQMYLFKIPAALLAGSLVFFLNPMVQRADITRFCLISLSGHLLVSFSAYIQSASIQGFWQFNKTLFIRFLTSVLYSAVLYIGLAAAMSATKFLFNFDIGSHAYAILWVCITGLFNTIFFLSGVPEDLPALNEDFSYPKGLKVFTQYVLIPLATVYVMILLAYEAKILVEWNLPKGLVSNIILGYAVFGILSLLLVFPIREQAENGWIKTYARSFYFLMLPLIALLFLAAGTRVFRYGITELRYFLILLAFWLLLITIYSLVSHRQNIKLIPVSLCVFALLAVYGPQSAFSVSVLSQTRILTGIFQKNNAFEHGKMVRLKKINKKDGIRAAQTLRYIVEHYDYQILQHYLSQDLNLIADSLANTREMAKVDRFSSQYDLRIKKTEWLQNHLGLGEFSTYADVDDSDQQPANETYLIKDSQTGLLHVTGYDFILEESTTDERGKTNMAGPINFEKSYKGNGLLFIRLNNDSAVFNIKGLVSNLLKDPVELNSHKETNAHSRSTYQYNLPSVLLSISQDTKNFRIIYKINSIRFNGDQNKRVKDITYTNGVFLIKAR</sequence>
<feature type="transmembrane region" description="Helical" evidence="1">
    <location>
        <begin position="289"/>
        <end position="308"/>
    </location>
</feature>
<dbReference type="OrthoDB" id="9809196at2"/>
<evidence type="ECO:0000256" key="1">
    <source>
        <dbReference type="SAM" id="Phobius"/>
    </source>
</evidence>
<evidence type="ECO:0008006" key="4">
    <source>
        <dbReference type="Google" id="ProtNLM"/>
    </source>
</evidence>
<dbReference type="EMBL" id="FNRA01000004">
    <property type="protein sequence ID" value="SEA62812.1"/>
    <property type="molecule type" value="Genomic_DNA"/>
</dbReference>
<dbReference type="AlphaFoldDB" id="A0A1H4CRQ8"/>
<name>A0A1H4CRQ8_9SPHI</name>
<dbReference type="Pfam" id="PF13687">
    <property type="entry name" value="DUF4153"/>
    <property type="match status" value="1"/>
</dbReference>
<feature type="transmembrane region" description="Helical" evidence="1">
    <location>
        <begin position="50"/>
        <end position="71"/>
    </location>
</feature>
<keyword evidence="1" id="KW-1133">Transmembrane helix</keyword>
<proteinExistence type="predicted"/>
<dbReference type="Proteomes" id="UP000198850">
    <property type="component" value="Unassembled WGS sequence"/>
</dbReference>
<feature type="transmembrane region" description="Helical" evidence="1">
    <location>
        <begin position="320"/>
        <end position="340"/>
    </location>
</feature>
<feature type="transmembrane region" description="Helical" evidence="1">
    <location>
        <begin position="181"/>
        <end position="202"/>
    </location>
</feature>
<keyword evidence="1" id="KW-0472">Membrane</keyword>
<evidence type="ECO:0000313" key="2">
    <source>
        <dbReference type="EMBL" id="SEA62812.1"/>
    </source>
</evidence>